<dbReference type="HOGENOM" id="CLU_713441_0_0_6"/>
<accession>N9NIM5</accession>
<name>N9NIM5_9GAMM</name>
<dbReference type="PATRIC" id="fig|1217705.3.peg.1020"/>
<reference evidence="1 2" key="1">
    <citation type="submission" date="2013-02" db="EMBL/GenBank/DDBJ databases">
        <title>The Genome Sequence of Acinetobacter sp. ANC 3862.</title>
        <authorList>
            <consortium name="The Broad Institute Genome Sequencing Platform"/>
            <consortium name="The Broad Institute Genome Sequencing Center for Infectious Disease"/>
            <person name="Cerqueira G."/>
            <person name="Feldgarden M."/>
            <person name="Courvalin P."/>
            <person name="Perichon B."/>
            <person name="Grillot-Courvalin C."/>
            <person name="Clermont D."/>
            <person name="Rocha E."/>
            <person name="Yoon E.-J."/>
            <person name="Nemec A."/>
            <person name="Walker B."/>
            <person name="Young S.K."/>
            <person name="Zeng Q."/>
            <person name="Gargeya S."/>
            <person name="Fitzgerald M."/>
            <person name="Haas B."/>
            <person name="Abouelleil A."/>
            <person name="Alvarado L."/>
            <person name="Arachchi H.M."/>
            <person name="Berlin A.M."/>
            <person name="Chapman S.B."/>
            <person name="Dewar J."/>
            <person name="Goldberg J."/>
            <person name="Griggs A."/>
            <person name="Gujja S."/>
            <person name="Hansen M."/>
            <person name="Howarth C."/>
            <person name="Imamovic A."/>
            <person name="Larimer J."/>
            <person name="McCowan C."/>
            <person name="Murphy C."/>
            <person name="Neiman D."/>
            <person name="Pearson M."/>
            <person name="Priest M."/>
            <person name="Roberts A."/>
            <person name="Saif S."/>
            <person name="Shea T."/>
            <person name="Sisk P."/>
            <person name="Sykes S."/>
            <person name="Wortman J."/>
            <person name="Nusbaum C."/>
            <person name="Birren B."/>
        </authorList>
    </citation>
    <scope>NUCLEOTIDE SEQUENCE [LARGE SCALE GENOMIC DNA]</scope>
    <source>
        <strain evidence="1 2">ANC 3862</strain>
    </source>
</reference>
<evidence type="ECO:0000313" key="1">
    <source>
        <dbReference type="EMBL" id="ENX02617.1"/>
    </source>
</evidence>
<organism evidence="1 2">
    <name type="scientific">Acinetobacter modestus</name>
    <dbReference type="NCBI Taxonomy" id="1776740"/>
    <lineage>
        <taxon>Bacteria</taxon>
        <taxon>Pseudomonadati</taxon>
        <taxon>Pseudomonadota</taxon>
        <taxon>Gammaproteobacteria</taxon>
        <taxon>Moraxellales</taxon>
        <taxon>Moraxellaceae</taxon>
        <taxon>Acinetobacter</taxon>
    </lineage>
</organism>
<dbReference type="AlphaFoldDB" id="N9NIM5"/>
<proteinExistence type="predicted"/>
<evidence type="ECO:0000313" key="2">
    <source>
        <dbReference type="Proteomes" id="UP000013248"/>
    </source>
</evidence>
<protein>
    <submittedName>
        <fullName evidence="1">Uncharacterized protein</fullName>
    </submittedName>
</protein>
<dbReference type="Proteomes" id="UP000013248">
    <property type="component" value="Unassembled WGS sequence"/>
</dbReference>
<comment type="caution">
    <text evidence="1">The sequence shown here is derived from an EMBL/GenBank/DDBJ whole genome shotgun (WGS) entry which is preliminary data.</text>
</comment>
<dbReference type="EMBL" id="APRP01000014">
    <property type="protein sequence ID" value="ENX02617.1"/>
    <property type="molecule type" value="Genomic_DNA"/>
</dbReference>
<dbReference type="eggNOG" id="ENOG5031R98">
    <property type="taxonomic scope" value="Bacteria"/>
</dbReference>
<dbReference type="STRING" id="1217705.F900_01063"/>
<sequence>MSNRYRDDIHEIIAYSNSTFGQQASVTDEVMHVTDNVKSKVTVHSADEVVAADDIVDRRIQALNDQIALVDTFIGRKRHIDHIFEKIILVDRFKARLHAKTFIDDVIDTANSHREHYTGTTKDMLVVSENIVGHKHSVSRITDRLKVSDQFNRPRYRDNVTDILVVTDLFARHRIRSFMHERIVNQDIWHSTRHAQSRVYELIGIKDKGIGRFSQQVIDHVGFAERYQQRLFAVQYVVDVLNATEEFKQLRRVKQWIYENLAIVEQPAGKCYAKQFINELLFLDDDVLGERHRGFAWTANVDTWAMSRYDSYQFHDMVVIDEVLYGMNDNGVFRVDADSEVAAKVVTGQLDVGKGQLVHPVAAYLEYQLSGSSKKLEVGVSTTQSGTRQTYYYSLPNEQADYLTNGRVLFGRGLRGRHFAFEFRVSAQSGYINDLSIDVTPTKRRI</sequence>
<gene>
    <name evidence="1" type="ORF">F900_01063</name>
</gene>